<evidence type="ECO:0000256" key="21">
    <source>
        <dbReference type="ARBA" id="ARBA00035854"/>
    </source>
</evidence>
<evidence type="ECO:0000256" key="35">
    <source>
        <dbReference type="ARBA" id="ARBA00062153"/>
    </source>
</evidence>
<comment type="catalytic activity">
    <reaction evidence="25">
        <text>1'-[1,2-di-(9Z,12Z-octadecadienoyl)-sn-glycero-3-phospho]-3'-[1-(9Z,12Z-octadecadienoyl)-sn-glycero-3-phospho]-glycerol + (9Z,12Z)-octadecadienoyl-CoA = 1',3'-bis-[1,2-di-(9Z,12Z-octadecadienoyl)-sn-glycero-3-phospho]-glycerol + CoA</text>
        <dbReference type="Rhea" id="RHEA:43672"/>
        <dbReference type="ChEBI" id="CHEBI:57287"/>
        <dbReference type="ChEBI" id="CHEBI:57383"/>
        <dbReference type="ChEBI" id="CHEBI:83580"/>
        <dbReference type="ChEBI" id="CHEBI:83581"/>
    </reaction>
    <physiologicalReaction direction="left-to-right" evidence="25">
        <dbReference type="Rhea" id="RHEA:43673"/>
    </physiologicalReaction>
</comment>
<feature type="domain" description="3-hydroxyacyl-CoA dehydrogenase NAD binding" evidence="44">
    <location>
        <begin position="404"/>
        <end position="583"/>
    </location>
</feature>
<dbReference type="UniPathway" id="UPA00659"/>
<evidence type="ECO:0000256" key="11">
    <source>
        <dbReference type="ARBA" id="ARBA00022832"/>
    </source>
</evidence>
<evidence type="ECO:0000256" key="22">
    <source>
        <dbReference type="ARBA" id="ARBA00047613"/>
    </source>
</evidence>
<dbReference type="GO" id="GO:0004300">
    <property type="term" value="F:enoyl-CoA hydratase activity"/>
    <property type="evidence" value="ECO:0007669"/>
    <property type="project" value="UniProtKB-EC"/>
</dbReference>
<comment type="catalytic activity">
    <reaction evidence="21">
        <text>a (3S)-3-hydroxyacyl-CoA = a (2E)-enoyl-CoA + H2O</text>
        <dbReference type="Rhea" id="RHEA:16105"/>
        <dbReference type="ChEBI" id="CHEBI:15377"/>
        <dbReference type="ChEBI" id="CHEBI:57318"/>
        <dbReference type="ChEBI" id="CHEBI:58856"/>
        <dbReference type="EC" id="4.2.1.17"/>
    </reaction>
    <physiologicalReaction direction="right-to-left" evidence="21">
        <dbReference type="Rhea" id="RHEA:16107"/>
    </physiologicalReaction>
</comment>
<comment type="catalytic activity">
    <reaction evidence="32">
        <text>1'-[1,2-di-(9Z,12Z-octadecadienoyl)-sn-glycero-3-phospho]-3'-[1-(9Z,12Z-octadecadienoyl)-sn-glycero-3-phospho]-glycerol + (9Z)-octadecenoyl-CoA = 1'-[1,2-di-(9Z,12Z-octadecadienoyl)-sn-glycero-3-phospho]-3'-[1-(9Z,12Z-octadecadienoyl)-2-(9Z-octadecenoyl)-sn-glycero-3-phospho]-glycerol + CoA</text>
        <dbReference type="Rhea" id="RHEA:43676"/>
        <dbReference type="ChEBI" id="CHEBI:57287"/>
        <dbReference type="ChEBI" id="CHEBI:57387"/>
        <dbReference type="ChEBI" id="CHEBI:83580"/>
        <dbReference type="ChEBI" id="CHEBI:83582"/>
    </reaction>
    <physiologicalReaction direction="left-to-right" evidence="32">
        <dbReference type="Rhea" id="RHEA:43677"/>
    </physiologicalReaction>
</comment>
<evidence type="ECO:0000256" key="16">
    <source>
        <dbReference type="ARBA" id="ARBA00023098"/>
    </source>
</evidence>
<dbReference type="EC" id="1.1.1.211" evidence="36"/>
<dbReference type="FunFam" id="1.10.1040.50:FF:000002">
    <property type="entry name" value="Trifunctional enzyme subunit alpha, mitochondrial"/>
    <property type="match status" value="1"/>
</dbReference>
<dbReference type="InParanoid" id="A0A6P6YK55"/>
<evidence type="ECO:0000256" key="42">
    <source>
        <dbReference type="RuleBase" id="RU003707"/>
    </source>
</evidence>
<dbReference type="EC" id="4.2.1.17" evidence="6"/>
<evidence type="ECO:0000256" key="34">
    <source>
        <dbReference type="ARBA" id="ARBA00052989"/>
    </source>
</evidence>
<dbReference type="GO" id="GO:0070403">
    <property type="term" value="F:NAD+ binding"/>
    <property type="evidence" value="ECO:0007669"/>
    <property type="project" value="InterPro"/>
</dbReference>
<evidence type="ECO:0000256" key="15">
    <source>
        <dbReference type="ARBA" id="ARBA00023027"/>
    </source>
</evidence>
<dbReference type="FunCoup" id="A0A6P6YK55">
    <property type="interactions" value="1196"/>
</dbReference>
<evidence type="ECO:0000256" key="24">
    <source>
        <dbReference type="ARBA" id="ARBA00049556"/>
    </source>
</evidence>
<comment type="catalytic activity">
    <reaction evidence="22">
        <text>(3S)-hydroxyhexadecanoyl-CoA + NAD(+) = 3-oxohexadecanoyl-CoA + NADH + H(+)</text>
        <dbReference type="Rhea" id="RHEA:31159"/>
        <dbReference type="ChEBI" id="CHEBI:15378"/>
        <dbReference type="ChEBI" id="CHEBI:57349"/>
        <dbReference type="ChEBI" id="CHEBI:57540"/>
        <dbReference type="ChEBI" id="CHEBI:57945"/>
        <dbReference type="ChEBI" id="CHEBI:62613"/>
    </reaction>
    <physiologicalReaction direction="left-to-right" evidence="22">
        <dbReference type="Rhea" id="RHEA:31160"/>
    </physiologicalReaction>
</comment>
<gene>
    <name evidence="46" type="primary">LOC113799485</name>
</gene>
<comment type="subunit">
    <text evidence="35">Heterotetramer of 2 alpha/HADHA and 2 beta/HADHB subunits; forms the mitochondrial trifunctional enzyme. Also purified as higher order heterooligomers including a 4 alpha/HADHA and 4 beta/HADHB heterooligomer which physiological significance remains unclear. The mitochondrial trifunctional enzyme interacts with MTLN.</text>
</comment>
<comment type="catalytic activity">
    <reaction evidence="27">
        <text>a 4-saturated-(3S)-3-hydroxyacyl-CoA = a (3E)-enoyl-CoA + H2O</text>
        <dbReference type="Rhea" id="RHEA:20724"/>
        <dbReference type="ChEBI" id="CHEBI:15377"/>
        <dbReference type="ChEBI" id="CHEBI:58521"/>
        <dbReference type="ChEBI" id="CHEBI:137480"/>
        <dbReference type="EC" id="4.2.1.17"/>
    </reaction>
    <physiologicalReaction direction="right-to-left" evidence="27">
        <dbReference type="Rhea" id="RHEA:20726"/>
    </physiologicalReaction>
</comment>
<comment type="similarity">
    <text evidence="42">Belongs to the enoyl-CoA hydratase/isomerase family.</text>
</comment>
<dbReference type="PANTHER" id="PTHR43612:SF3">
    <property type="entry name" value="TRIFUNCTIONAL ENZYME SUBUNIT ALPHA, MITOCHONDRIAL"/>
    <property type="match status" value="1"/>
</dbReference>
<keyword evidence="10" id="KW-0999">Mitochondrion inner membrane</keyword>
<evidence type="ECO:0000256" key="2">
    <source>
        <dbReference type="ARBA" id="ARBA00004273"/>
    </source>
</evidence>
<keyword evidence="9" id="KW-0808">Transferase</keyword>
<dbReference type="InterPro" id="IPR036291">
    <property type="entry name" value="NAD(P)-bd_dom_sf"/>
</dbReference>
<comment type="catalytic activity">
    <reaction evidence="33">
        <text>(3S)-3-hydroxydodecanoyl-CoA + NAD(+) = 3-oxododecanoyl-CoA + NADH + H(+)</text>
        <dbReference type="Rhea" id="RHEA:31179"/>
        <dbReference type="ChEBI" id="CHEBI:15378"/>
        <dbReference type="ChEBI" id="CHEBI:57540"/>
        <dbReference type="ChEBI" id="CHEBI:57945"/>
        <dbReference type="ChEBI" id="CHEBI:62558"/>
        <dbReference type="ChEBI" id="CHEBI:62615"/>
    </reaction>
    <physiologicalReaction direction="left-to-right" evidence="33">
        <dbReference type="Rhea" id="RHEA:31180"/>
    </physiologicalReaction>
</comment>
<dbReference type="FunFam" id="3.40.50.720:FF:000009">
    <property type="entry name" value="Fatty oxidation complex, alpha subunit"/>
    <property type="match status" value="1"/>
</dbReference>
<evidence type="ECO:0000313" key="46">
    <source>
        <dbReference type="RefSeq" id="XP_027205918.1"/>
    </source>
</evidence>
<evidence type="ECO:0000256" key="39">
    <source>
        <dbReference type="ARBA" id="ARBA00083277"/>
    </source>
</evidence>
<keyword evidence="7" id="KW-0488">Methylation</keyword>
<dbReference type="InterPro" id="IPR006176">
    <property type="entry name" value="3-OHacyl-CoA_DH_NAD-bd"/>
</dbReference>
<evidence type="ECO:0000256" key="27">
    <source>
        <dbReference type="ARBA" id="ARBA00051215"/>
    </source>
</evidence>
<comment type="catalytic activity">
    <reaction evidence="34">
        <text>1'-[1,2-di-(9Z,12Z-octadecadienoyl)-sn-glycero-3-phospho]-3'-[1-(9Z,12Z-octadecadienoyl)-sn-glycero-3-phospho]-glycerol + hexadecanoyl-CoA = 1'-[1,2-di-(9Z,12Z-octadecadienoyl)-sn-glycero-3-phospho]-3'-[1-(9Z,12Z-octadecadienoyl)-2-hexadecanoyl-sn-glycero-3-phospho]-glycerol + CoA</text>
        <dbReference type="Rhea" id="RHEA:43680"/>
        <dbReference type="ChEBI" id="CHEBI:57287"/>
        <dbReference type="ChEBI" id="CHEBI:57379"/>
        <dbReference type="ChEBI" id="CHEBI:83580"/>
        <dbReference type="ChEBI" id="CHEBI:83583"/>
    </reaction>
    <physiologicalReaction direction="left-to-right" evidence="34">
        <dbReference type="Rhea" id="RHEA:43681"/>
    </physiologicalReaction>
</comment>
<name>A0A6P6YK55_DERPT</name>
<keyword evidence="13" id="KW-0007">Acetylation</keyword>
<dbReference type="OMA" id="ESTTIRW"/>
<evidence type="ECO:0000256" key="18">
    <source>
        <dbReference type="ARBA" id="ARBA00023136"/>
    </source>
</evidence>
<evidence type="ECO:0000256" key="32">
    <source>
        <dbReference type="ARBA" id="ARBA00052860"/>
    </source>
</evidence>
<evidence type="ECO:0000259" key="43">
    <source>
        <dbReference type="Pfam" id="PF00725"/>
    </source>
</evidence>
<evidence type="ECO:0000256" key="26">
    <source>
        <dbReference type="ARBA" id="ARBA00050446"/>
    </source>
</evidence>
<keyword evidence="12" id="KW-0809">Transit peptide</keyword>
<evidence type="ECO:0000256" key="5">
    <source>
        <dbReference type="ARBA" id="ARBA00008750"/>
    </source>
</evidence>
<accession>A0A6P6YK55</accession>
<feature type="site" description="Important for long-chain enoyl-CoA hydratase activity" evidence="41">
    <location>
        <position position="214"/>
    </location>
</feature>
<evidence type="ECO:0000256" key="33">
    <source>
        <dbReference type="ARBA" id="ARBA00052945"/>
    </source>
</evidence>
<dbReference type="GO" id="GO:0006635">
    <property type="term" value="P:fatty acid beta-oxidation"/>
    <property type="evidence" value="ECO:0007669"/>
    <property type="project" value="UniProtKB-UniPathway"/>
</dbReference>
<evidence type="ECO:0000256" key="23">
    <source>
        <dbReference type="ARBA" id="ARBA00048361"/>
    </source>
</evidence>
<comment type="pathway">
    <text evidence="3">Lipid metabolism; fatty acid beta-oxidation.</text>
</comment>
<dbReference type="OrthoDB" id="10004768at2759"/>
<feature type="domain" description="3-hydroxyacyl-CoA dehydrogenase C-terminal" evidence="43">
    <location>
        <begin position="585"/>
        <end position="680"/>
    </location>
</feature>
<evidence type="ECO:0000256" key="13">
    <source>
        <dbReference type="ARBA" id="ARBA00022990"/>
    </source>
</evidence>
<comment type="similarity">
    <text evidence="5">In the N-terminal section; belongs to the enoyl-CoA hydratase/isomerase family.</text>
</comment>
<proteinExistence type="inferred from homology"/>
<feature type="site" description="Important for long-chain enoyl-CoA hydratase activity" evidence="41">
    <location>
        <position position="192"/>
    </location>
</feature>
<evidence type="ECO:0000256" key="12">
    <source>
        <dbReference type="ARBA" id="ARBA00022946"/>
    </source>
</evidence>
<feature type="active site" description="For hydroxyacyl-coenzyme A dehydrogenase activity" evidence="40">
    <location>
        <position position="551"/>
    </location>
</feature>
<evidence type="ECO:0000256" key="41">
    <source>
        <dbReference type="PIRSR" id="PIRSR612803-2"/>
    </source>
</evidence>
<evidence type="ECO:0000256" key="8">
    <source>
        <dbReference type="ARBA" id="ARBA00022553"/>
    </source>
</evidence>
<feature type="site" description="Important for hydroxyacyl-coenzyme A dehydrogenase activity" evidence="41">
    <location>
        <position position="539"/>
    </location>
</feature>
<keyword evidence="45" id="KW-1185">Reference proteome</keyword>
<dbReference type="Pfam" id="PF00378">
    <property type="entry name" value="ECH_1"/>
    <property type="match status" value="1"/>
</dbReference>
<evidence type="ECO:0000256" key="3">
    <source>
        <dbReference type="ARBA" id="ARBA00005005"/>
    </source>
</evidence>
<evidence type="ECO:0000256" key="4">
    <source>
        <dbReference type="ARBA" id="ARBA00007005"/>
    </source>
</evidence>
<evidence type="ECO:0000256" key="17">
    <source>
        <dbReference type="ARBA" id="ARBA00023128"/>
    </source>
</evidence>
<evidence type="ECO:0000256" key="6">
    <source>
        <dbReference type="ARBA" id="ARBA00012076"/>
    </source>
</evidence>
<dbReference type="Gene3D" id="1.10.1040.50">
    <property type="match status" value="1"/>
</dbReference>
<dbReference type="InterPro" id="IPR050136">
    <property type="entry name" value="FA_oxidation_alpha_subunit"/>
</dbReference>
<comment type="subcellular location">
    <subcellularLocation>
        <location evidence="2">Mitochondrion inner membrane</location>
    </subcellularLocation>
</comment>
<evidence type="ECO:0000256" key="38">
    <source>
        <dbReference type="ARBA" id="ARBA00077617"/>
    </source>
</evidence>
<evidence type="ECO:0000256" key="37">
    <source>
        <dbReference type="ARBA" id="ARBA00068347"/>
    </source>
</evidence>
<evidence type="ECO:0000256" key="9">
    <source>
        <dbReference type="ARBA" id="ARBA00022679"/>
    </source>
</evidence>
<dbReference type="InterPro" id="IPR018376">
    <property type="entry name" value="Enoyl-CoA_hyd/isom_CS"/>
</dbReference>
<organism evidence="45 46">
    <name type="scientific">Dermatophagoides pteronyssinus</name>
    <name type="common">European house dust mite</name>
    <dbReference type="NCBI Taxonomy" id="6956"/>
    <lineage>
        <taxon>Eukaryota</taxon>
        <taxon>Metazoa</taxon>
        <taxon>Ecdysozoa</taxon>
        <taxon>Arthropoda</taxon>
        <taxon>Chelicerata</taxon>
        <taxon>Arachnida</taxon>
        <taxon>Acari</taxon>
        <taxon>Acariformes</taxon>
        <taxon>Sarcoptiformes</taxon>
        <taxon>Astigmata</taxon>
        <taxon>Psoroptidia</taxon>
        <taxon>Analgoidea</taxon>
        <taxon>Pyroglyphidae</taxon>
        <taxon>Dermatophagoidinae</taxon>
        <taxon>Dermatophagoides</taxon>
    </lineage>
</organism>
<comment type="catalytic activity">
    <reaction evidence="29">
        <text>(3S)-hydroxyoctanoyl-CoA + NAD(+) = 3-oxooctanoyl-CoA + NADH + H(+)</text>
        <dbReference type="Rhea" id="RHEA:31195"/>
        <dbReference type="ChEBI" id="CHEBI:15378"/>
        <dbReference type="ChEBI" id="CHEBI:57540"/>
        <dbReference type="ChEBI" id="CHEBI:57945"/>
        <dbReference type="ChEBI" id="CHEBI:62617"/>
        <dbReference type="ChEBI" id="CHEBI:62619"/>
    </reaction>
    <physiologicalReaction direction="left-to-right" evidence="29">
        <dbReference type="Rhea" id="RHEA:31196"/>
    </physiologicalReaction>
</comment>
<evidence type="ECO:0000256" key="20">
    <source>
        <dbReference type="ARBA" id="ARBA00023268"/>
    </source>
</evidence>
<dbReference type="AlphaFoldDB" id="A0A6P6YK55"/>
<dbReference type="Pfam" id="PF02737">
    <property type="entry name" value="3HCDH_N"/>
    <property type="match status" value="1"/>
</dbReference>
<evidence type="ECO:0000256" key="29">
    <source>
        <dbReference type="ARBA" id="ARBA00052224"/>
    </source>
</evidence>
<dbReference type="InterPro" id="IPR012803">
    <property type="entry name" value="Fa_ox_alpha_mit"/>
</dbReference>
<dbReference type="GO" id="GO:0016507">
    <property type="term" value="C:mitochondrial fatty acid beta-oxidation multienzyme complex"/>
    <property type="evidence" value="ECO:0007669"/>
    <property type="project" value="InterPro"/>
</dbReference>
<reference evidence="46" key="1">
    <citation type="submission" date="2025-08" db="UniProtKB">
        <authorList>
            <consortium name="RefSeq"/>
        </authorList>
    </citation>
    <scope>IDENTIFICATION</scope>
    <source>
        <strain evidence="46">Airmid</strain>
    </source>
</reference>
<evidence type="ECO:0000256" key="31">
    <source>
        <dbReference type="ARBA" id="ARBA00052834"/>
    </source>
</evidence>
<comment type="catalytic activity">
    <reaction evidence="28">
        <text>(3S)-hydroxyoctanoyl-CoA = (2E)-octenoyl-CoA + H2O</text>
        <dbReference type="Rhea" id="RHEA:31199"/>
        <dbReference type="ChEBI" id="CHEBI:15377"/>
        <dbReference type="ChEBI" id="CHEBI:62242"/>
        <dbReference type="ChEBI" id="CHEBI:62617"/>
    </reaction>
    <physiologicalReaction direction="right-to-left" evidence="28">
        <dbReference type="Rhea" id="RHEA:31201"/>
    </physiologicalReaction>
</comment>
<comment type="catalytic activity">
    <reaction evidence="1">
        <text>(3S)-hydroxyhexadecanoyl-CoA = (2E)-hexadecenoyl-CoA + H2O</text>
        <dbReference type="Rhea" id="RHEA:31163"/>
        <dbReference type="ChEBI" id="CHEBI:15377"/>
        <dbReference type="ChEBI" id="CHEBI:61526"/>
        <dbReference type="ChEBI" id="CHEBI:62613"/>
    </reaction>
    <physiologicalReaction direction="right-to-left" evidence="1">
        <dbReference type="Rhea" id="RHEA:31165"/>
    </physiologicalReaction>
</comment>
<dbReference type="RefSeq" id="XP_027205918.1">
    <property type="nucleotide sequence ID" value="XM_027350117.1"/>
</dbReference>
<dbReference type="GO" id="GO:0016740">
    <property type="term" value="F:transferase activity"/>
    <property type="evidence" value="ECO:0007669"/>
    <property type="project" value="UniProtKB-KW"/>
</dbReference>
<evidence type="ECO:0000313" key="45">
    <source>
        <dbReference type="Proteomes" id="UP000515146"/>
    </source>
</evidence>
<dbReference type="PANTHER" id="PTHR43612">
    <property type="entry name" value="TRIFUNCTIONAL ENZYME SUBUNIT ALPHA"/>
    <property type="match status" value="1"/>
</dbReference>
<keyword evidence="17" id="KW-0496">Mitochondrion</keyword>
<evidence type="ECO:0000256" key="1">
    <source>
        <dbReference type="ARBA" id="ARBA00000469"/>
    </source>
</evidence>
<keyword evidence="8" id="KW-0597">Phosphoprotein</keyword>
<evidence type="ECO:0000256" key="36">
    <source>
        <dbReference type="ARBA" id="ARBA00066806"/>
    </source>
</evidence>
<dbReference type="Gene3D" id="3.40.50.720">
    <property type="entry name" value="NAD(P)-binding Rossmann-like Domain"/>
    <property type="match status" value="1"/>
</dbReference>
<dbReference type="NCBIfam" id="TIGR02441">
    <property type="entry name" value="fa_ox_alpha_mit"/>
    <property type="match status" value="1"/>
</dbReference>
<dbReference type="CTD" id="34276"/>
<dbReference type="SUPFAM" id="SSF51735">
    <property type="entry name" value="NAD(P)-binding Rossmann-fold domains"/>
    <property type="match status" value="1"/>
</dbReference>
<dbReference type="Proteomes" id="UP000515146">
    <property type="component" value="Unplaced"/>
</dbReference>
<comment type="catalytic activity">
    <reaction evidence="31">
        <text>(3S)-hydroxytetradecanoyl-CoA + NAD(+) = 3-oxotetradecanoyl-CoA + NADH + H(+)</text>
        <dbReference type="Rhea" id="RHEA:31167"/>
        <dbReference type="ChEBI" id="CHEBI:15378"/>
        <dbReference type="ChEBI" id="CHEBI:57540"/>
        <dbReference type="ChEBI" id="CHEBI:57945"/>
        <dbReference type="ChEBI" id="CHEBI:62543"/>
        <dbReference type="ChEBI" id="CHEBI:62614"/>
    </reaction>
    <physiologicalReaction direction="left-to-right" evidence="31">
        <dbReference type="Rhea" id="RHEA:31168"/>
    </physiologicalReaction>
</comment>
<evidence type="ECO:0000256" key="10">
    <source>
        <dbReference type="ARBA" id="ARBA00022792"/>
    </source>
</evidence>
<dbReference type="Pfam" id="PF00725">
    <property type="entry name" value="3HCDH"/>
    <property type="match status" value="1"/>
</dbReference>
<evidence type="ECO:0000259" key="44">
    <source>
        <dbReference type="Pfam" id="PF02737"/>
    </source>
</evidence>
<keyword evidence="15" id="KW-0520">NAD</keyword>
<evidence type="ECO:0000256" key="25">
    <source>
        <dbReference type="ARBA" id="ARBA00050222"/>
    </source>
</evidence>
<evidence type="ECO:0000256" key="40">
    <source>
        <dbReference type="PIRSR" id="PIRSR612803-1"/>
    </source>
</evidence>
<dbReference type="FunFam" id="3.90.226.10:FF:000011">
    <property type="entry name" value="Fatty acid oxidation complex subunit alpha"/>
    <property type="match status" value="1"/>
</dbReference>
<dbReference type="GO" id="GO:0005743">
    <property type="term" value="C:mitochondrial inner membrane"/>
    <property type="evidence" value="ECO:0007669"/>
    <property type="project" value="UniProtKB-SubCell"/>
</dbReference>
<dbReference type="SUPFAM" id="SSF52096">
    <property type="entry name" value="ClpP/crotonase"/>
    <property type="match status" value="1"/>
</dbReference>
<comment type="catalytic activity">
    <reaction evidence="23">
        <text>(3S)-hydroxydecanoyl-CoA + NAD(+) = 3-oxodecanoyl-CoA + NADH + H(+)</text>
        <dbReference type="Rhea" id="RHEA:31187"/>
        <dbReference type="ChEBI" id="CHEBI:15378"/>
        <dbReference type="ChEBI" id="CHEBI:57540"/>
        <dbReference type="ChEBI" id="CHEBI:57945"/>
        <dbReference type="ChEBI" id="CHEBI:62548"/>
        <dbReference type="ChEBI" id="CHEBI:62616"/>
    </reaction>
    <physiologicalReaction direction="left-to-right" evidence="23">
        <dbReference type="Rhea" id="RHEA:31188"/>
    </physiologicalReaction>
</comment>
<keyword evidence="11" id="KW-0276">Fatty acid metabolism</keyword>
<dbReference type="SUPFAM" id="SSF48179">
    <property type="entry name" value="6-phosphogluconate dehydrogenase C-terminal domain-like"/>
    <property type="match status" value="2"/>
</dbReference>
<dbReference type="InterPro" id="IPR029045">
    <property type="entry name" value="ClpP/crotonase-like_dom_sf"/>
</dbReference>
<keyword evidence="16" id="KW-0443">Lipid metabolism</keyword>
<evidence type="ECO:0000256" key="7">
    <source>
        <dbReference type="ARBA" id="ARBA00022481"/>
    </source>
</evidence>
<dbReference type="PROSITE" id="PS00166">
    <property type="entry name" value="ENOYL_COA_HYDRATASE"/>
    <property type="match status" value="1"/>
</dbReference>
<comment type="catalytic activity">
    <reaction evidence="24">
        <text>a (3S)-3-hydroxyacyl-CoA + NAD(+) = a 3-oxoacyl-CoA + NADH + H(+)</text>
        <dbReference type="Rhea" id="RHEA:22432"/>
        <dbReference type="ChEBI" id="CHEBI:15378"/>
        <dbReference type="ChEBI" id="CHEBI:57318"/>
        <dbReference type="ChEBI" id="CHEBI:57540"/>
        <dbReference type="ChEBI" id="CHEBI:57945"/>
        <dbReference type="ChEBI" id="CHEBI:90726"/>
        <dbReference type="EC" id="1.1.1.35"/>
    </reaction>
</comment>
<evidence type="ECO:0000256" key="28">
    <source>
        <dbReference type="ARBA" id="ARBA00051877"/>
    </source>
</evidence>
<dbReference type="InterPro" id="IPR001753">
    <property type="entry name" value="Enoyl-CoA_hydra/iso"/>
</dbReference>
<dbReference type="KEGG" id="dpte:113799485"/>
<sequence>MLIHHLHRTGRSLGRRSLSILLQQQQQQQLISNRSIHNNRIFTQSSSIFQNVQRQADNVVQIGHQHKRSLATAVTKMDYLNYSMTDDGILIIRLDEPNSKVNSLGEGLMNDAVKLFNEIFRGGITTRGIVLMSAKTDCFVAGADIKMLEKVKSQAEAEDLVRKGHEFFNQIEESPIPIVAAIQGTCMGGGLELALACHYRIAVNNSKTVFSLPEVMLGLLPGGGGTQRVPRLINVPDALQMMLMAKNIKPKKAKSQGLIDMLVDPLGPGADSPDKLTLAYLEEVATGICRQLANKEMKIERKRPLQERLFREAMKVGFLRDKVLGKAREMVMKQTKGLYPAPLKIIDCVDAALTKPLDEGLRFEAKCFAELTQTTHNKALIGLFFGQTLCKKNRFGAPQKPAETVAVLGAGLMGAGIAQVTADKGITTLLKDTSEQGLLRGQQQIMQAWDTKYKRKQIDLLTREIWMSKLIPTLDYDQFKKVDLVIEAVFEDLKVKHKVIQEVEAVTRDDCVFASNTSALPITDIAKGSKRPEQVIGMHYFSPVDKMQLLEVITTDKTSKETVAKAIDLGLKQKKVVITVKDCPGFYTVRCLGPVMSEFLLLLQEGVSPKELDEITANFGFPVGGATLTDEVGIDVAAHVASYLSSVFPERMSGGDPRLIQELVAKGFLGRKAGKGLYIYDTKKSKGKGREMNPGALEVIKKFSVEPKLKCTQDDYQQRLAFRFTNEAIMCLQEGILDNPLEGDIGAVFGLGFPPFHGGPFRFTDTYGAQRVVDVGHRFTEIYGPQYKPCQLLLDHAKNGTKFHKPNV</sequence>
<comment type="similarity">
    <text evidence="4">In the central section; belongs to the 3-hydroxyacyl-CoA dehydrogenase family.</text>
</comment>
<evidence type="ECO:0000256" key="30">
    <source>
        <dbReference type="ARBA" id="ARBA00052711"/>
    </source>
</evidence>
<dbReference type="GO" id="GO:0016509">
    <property type="term" value="F:long-chain (3S)-3-hydroxyacyl-CoA dehydrogenase (NAD+) activity"/>
    <property type="evidence" value="ECO:0007669"/>
    <property type="project" value="UniProtKB-EC"/>
</dbReference>
<comment type="catalytic activity">
    <reaction evidence="26">
        <text>a long-chain (3S)-3-hydroxy fatty acyl-CoA + NAD(+) = a long-chain 3-oxo-fatty acyl-CoA + NADH + H(+)</text>
        <dbReference type="Rhea" id="RHEA:52656"/>
        <dbReference type="ChEBI" id="CHEBI:15378"/>
        <dbReference type="ChEBI" id="CHEBI:57540"/>
        <dbReference type="ChEBI" id="CHEBI:57945"/>
        <dbReference type="ChEBI" id="CHEBI:136757"/>
        <dbReference type="ChEBI" id="CHEBI:136758"/>
        <dbReference type="EC" id="1.1.1.211"/>
    </reaction>
    <physiologicalReaction direction="left-to-right" evidence="26">
        <dbReference type="Rhea" id="RHEA:52657"/>
    </physiologicalReaction>
</comment>
<keyword evidence="20" id="KW-0511">Multifunctional enzyme</keyword>
<dbReference type="Gene3D" id="3.90.226.10">
    <property type="entry name" value="2-enoyl-CoA Hydratase, Chain A, domain 1"/>
    <property type="match status" value="1"/>
</dbReference>
<keyword evidence="19" id="KW-0456">Lyase</keyword>
<comment type="catalytic activity">
    <reaction evidence="30">
        <text>(3S)-3-hydroxydodecanoyl-CoA = (2E)-dodecenoyl-CoA + H2O</text>
        <dbReference type="Rhea" id="RHEA:31075"/>
        <dbReference type="ChEBI" id="CHEBI:15377"/>
        <dbReference type="ChEBI" id="CHEBI:57330"/>
        <dbReference type="ChEBI" id="CHEBI:62558"/>
    </reaction>
    <physiologicalReaction direction="right-to-left" evidence="30">
        <dbReference type="Rhea" id="RHEA:31077"/>
    </physiologicalReaction>
</comment>
<keyword evidence="18" id="KW-0472">Membrane</keyword>
<dbReference type="CDD" id="cd06558">
    <property type="entry name" value="crotonase-like"/>
    <property type="match status" value="1"/>
</dbReference>
<evidence type="ECO:0000256" key="14">
    <source>
        <dbReference type="ARBA" id="ARBA00023002"/>
    </source>
</evidence>
<evidence type="ECO:0000256" key="19">
    <source>
        <dbReference type="ARBA" id="ARBA00023239"/>
    </source>
</evidence>
<dbReference type="InterPro" id="IPR008927">
    <property type="entry name" value="6-PGluconate_DH-like_C_sf"/>
</dbReference>
<protein>
    <recommendedName>
        <fullName evidence="37">Trifunctional enzyme subunit alpha, mitochondrial</fullName>
        <ecNumber evidence="36">1.1.1.211</ecNumber>
        <ecNumber evidence="6">4.2.1.17</ecNumber>
    </recommendedName>
    <alternativeName>
        <fullName evidence="38">Monolysocardiolipin acyltransferase</fullName>
    </alternativeName>
    <alternativeName>
        <fullName evidence="39">TP-alpha</fullName>
    </alternativeName>
</protein>
<keyword evidence="14" id="KW-0560">Oxidoreductase</keyword>
<dbReference type="InterPro" id="IPR006108">
    <property type="entry name" value="3HC_DH_C"/>
</dbReference>